<dbReference type="Proteomes" id="UP001497457">
    <property type="component" value="Unassembled WGS sequence"/>
</dbReference>
<dbReference type="EMBL" id="OZ075138">
    <property type="protein sequence ID" value="CAL5009767.1"/>
    <property type="molecule type" value="Genomic_DNA"/>
</dbReference>
<dbReference type="EMBL" id="CAXIPR030001019">
    <property type="protein sequence ID" value="CAM0147696.1"/>
    <property type="molecule type" value="Genomic_DNA"/>
</dbReference>
<reference evidence="5 6" key="1">
    <citation type="submission" date="2024-10" db="EMBL/GenBank/DDBJ databases">
        <authorList>
            <person name="Ryan C."/>
        </authorList>
    </citation>
    <scope>NUCLEOTIDE SEQUENCE [LARGE SCALE GENOMIC DNA]</scope>
</reference>
<proteinExistence type="predicted"/>
<evidence type="ECO:0000313" key="6">
    <source>
        <dbReference type="Proteomes" id="UP001497457"/>
    </source>
</evidence>
<evidence type="ECO:0008006" key="7">
    <source>
        <dbReference type="Google" id="ProtNLM"/>
    </source>
</evidence>
<evidence type="ECO:0000313" key="5">
    <source>
        <dbReference type="EMBL" id="CAM0152329.1"/>
    </source>
</evidence>
<dbReference type="PANTHER" id="PTHR34838">
    <property type="entry name" value="OS08G0142100 PROTEIN-RELATED"/>
    <property type="match status" value="1"/>
</dbReference>
<feature type="signal peptide" evidence="1">
    <location>
        <begin position="1"/>
        <end position="21"/>
    </location>
</feature>
<name>A0ABC9HEP1_9POAL</name>
<sequence length="197" mass="21244">MNDMSLLVWIVVALSLNSATAAGDCPGAYRNMTMEAACREATAAGEPAMPTYQTCVDTVGEDSRAGSVHEAIEYAYNAASRAVLVYTGAESWAELLLKNASALSGEEKAAYELCNRGYQEADAAMVRVWRKVDRIWSRLPEPCGVGLGNEYRTALRGVGACRDRVVRLPSSPMVDMVKRDNDVTLVAYVLGKLVGAK</sequence>
<dbReference type="InterPro" id="IPR035513">
    <property type="entry name" value="Invertase/methylesterase_inhib"/>
</dbReference>
<dbReference type="Proteomes" id="UP001497457">
    <property type="component" value="Chromosome 27b"/>
</dbReference>
<dbReference type="EMBL" id="CAXIPR030005677">
    <property type="protein sequence ID" value="CAM0152329.1"/>
    <property type="molecule type" value="Genomic_DNA"/>
</dbReference>
<gene>
    <name evidence="4" type="ORF">URODEC1_LOCUS121098</name>
    <name evidence="5" type="ORF">URODEC1_LOCUS125166</name>
    <name evidence="2" type="ORF">URODEC1_LOCUS69192</name>
    <name evidence="3" type="ORF">URODEC1_LOCUS69656</name>
</gene>
<organism evidence="5 6">
    <name type="scientific">Urochloa decumbens</name>
    <dbReference type="NCBI Taxonomy" id="240449"/>
    <lineage>
        <taxon>Eukaryota</taxon>
        <taxon>Viridiplantae</taxon>
        <taxon>Streptophyta</taxon>
        <taxon>Embryophyta</taxon>
        <taxon>Tracheophyta</taxon>
        <taxon>Spermatophyta</taxon>
        <taxon>Magnoliopsida</taxon>
        <taxon>Liliopsida</taxon>
        <taxon>Poales</taxon>
        <taxon>Poaceae</taxon>
        <taxon>PACMAD clade</taxon>
        <taxon>Panicoideae</taxon>
        <taxon>Panicodae</taxon>
        <taxon>Paniceae</taxon>
        <taxon>Melinidinae</taxon>
        <taxon>Urochloa</taxon>
    </lineage>
</organism>
<evidence type="ECO:0000313" key="3">
    <source>
        <dbReference type="EMBL" id="CAL5009767.1"/>
    </source>
</evidence>
<dbReference type="EMBL" id="OZ075137">
    <property type="protein sequence ID" value="CAL5008803.1"/>
    <property type="molecule type" value="Genomic_DNA"/>
</dbReference>
<accession>A0ABC9HEP1</accession>
<feature type="chain" id="PRO_5044722310" description="Pectinesterase inhibitor domain-containing protein" evidence="1">
    <location>
        <begin position="22"/>
        <end position="197"/>
    </location>
</feature>
<evidence type="ECO:0000256" key="1">
    <source>
        <dbReference type="SAM" id="SignalP"/>
    </source>
</evidence>
<dbReference type="Proteomes" id="UP001497457">
    <property type="component" value="Chromosome 28b"/>
</dbReference>
<evidence type="ECO:0000313" key="4">
    <source>
        <dbReference type="EMBL" id="CAM0147696.1"/>
    </source>
</evidence>
<protein>
    <recommendedName>
        <fullName evidence="7">Pectinesterase inhibitor domain-containing protein</fullName>
    </recommendedName>
</protein>
<evidence type="ECO:0000313" key="2">
    <source>
        <dbReference type="EMBL" id="CAL5008803.1"/>
    </source>
</evidence>
<keyword evidence="6" id="KW-1185">Reference proteome</keyword>
<dbReference type="SUPFAM" id="SSF101148">
    <property type="entry name" value="Plant invertase/pectin methylesterase inhibitor"/>
    <property type="match status" value="1"/>
</dbReference>
<dbReference type="PANTHER" id="PTHR34838:SF2">
    <property type="entry name" value="OS08G0142500 PROTEIN"/>
    <property type="match status" value="1"/>
</dbReference>
<keyword evidence="1" id="KW-0732">Signal</keyword>
<dbReference type="AlphaFoldDB" id="A0ABC9HEP1"/>